<reference evidence="2" key="1">
    <citation type="journal article" date="2019" name="bioRxiv">
        <title>The Genome of the Zebra Mussel, Dreissena polymorpha: A Resource for Invasive Species Research.</title>
        <authorList>
            <person name="McCartney M.A."/>
            <person name="Auch B."/>
            <person name="Kono T."/>
            <person name="Mallez S."/>
            <person name="Zhang Y."/>
            <person name="Obille A."/>
            <person name="Becker A."/>
            <person name="Abrahante J.E."/>
            <person name="Garbe J."/>
            <person name="Badalamenti J.P."/>
            <person name="Herman A."/>
            <person name="Mangelson H."/>
            <person name="Liachko I."/>
            <person name="Sullivan S."/>
            <person name="Sone E.D."/>
            <person name="Koren S."/>
            <person name="Silverstein K.A.T."/>
            <person name="Beckman K.B."/>
            <person name="Gohl D.M."/>
        </authorList>
    </citation>
    <scope>NUCLEOTIDE SEQUENCE</scope>
    <source>
        <strain evidence="2">Duluth1</strain>
        <tissue evidence="2">Whole animal</tissue>
    </source>
</reference>
<dbReference type="AlphaFoldDB" id="A0A9D4I7K3"/>
<sequence length="76" mass="8294">MIMMMKTVMTANDDADDGEGGGGRGYVNREYGAEENDDHGDDEDNGGSDGTHERSLQITTITTQAMIFLRIMTTTM</sequence>
<gene>
    <name evidence="2" type="ORF">DPMN_185743</name>
</gene>
<feature type="region of interest" description="Disordered" evidence="1">
    <location>
        <begin position="1"/>
        <end position="57"/>
    </location>
</feature>
<dbReference type="EMBL" id="JAIWYP010000010">
    <property type="protein sequence ID" value="KAH3751194.1"/>
    <property type="molecule type" value="Genomic_DNA"/>
</dbReference>
<evidence type="ECO:0000313" key="2">
    <source>
        <dbReference type="EMBL" id="KAH3751194.1"/>
    </source>
</evidence>
<accession>A0A9D4I7K3</accession>
<name>A0A9D4I7K3_DREPO</name>
<evidence type="ECO:0000256" key="1">
    <source>
        <dbReference type="SAM" id="MobiDB-lite"/>
    </source>
</evidence>
<comment type="caution">
    <text evidence="2">The sequence shown here is derived from an EMBL/GenBank/DDBJ whole genome shotgun (WGS) entry which is preliminary data.</text>
</comment>
<protein>
    <submittedName>
        <fullName evidence="2">Uncharacterized protein</fullName>
    </submittedName>
</protein>
<proteinExistence type="predicted"/>
<reference evidence="2" key="2">
    <citation type="submission" date="2020-11" db="EMBL/GenBank/DDBJ databases">
        <authorList>
            <person name="McCartney M.A."/>
            <person name="Auch B."/>
            <person name="Kono T."/>
            <person name="Mallez S."/>
            <person name="Becker A."/>
            <person name="Gohl D.M."/>
            <person name="Silverstein K.A.T."/>
            <person name="Koren S."/>
            <person name="Bechman K.B."/>
            <person name="Herman A."/>
            <person name="Abrahante J.E."/>
            <person name="Garbe J."/>
        </authorList>
    </citation>
    <scope>NUCLEOTIDE SEQUENCE</scope>
    <source>
        <strain evidence="2">Duluth1</strain>
        <tissue evidence="2">Whole animal</tissue>
    </source>
</reference>
<keyword evidence="3" id="KW-1185">Reference proteome</keyword>
<evidence type="ECO:0000313" key="3">
    <source>
        <dbReference type="Proteomes" id="UP000828390"/>
    </source>
</evidence>
<organism evidence="2 3">
    <name type="scientific">Dreissena polymorpha</name>
    <name type="common">Zebra mussel</name>
    <name type="synonym">Mytilus polymorpha</name>
    <dbReference type="NCBI Taxonomy" id="45954"/>
    <lineage>
        <taxon>Eukaryota</taxon>
        <taxon>Metazoa</taxon>
        <taxon>Spiralia</taxon>
        <taxon>Lophotrochozoa</taxon>
        <taxon>Mollusca</taxon>
        <taxon>Bivalvia</taxon>
        <taxon>Autobranchia</taxon>
        <taxon>Heteroconchia</taxon>
        <taxon>Euheterodonta</taxon>
        <taxon>Imparidentia</taxon>
        <taxon>Neoheterodontei</taxon>
        <taxon>Myida</taxon>
        <taxon>Dreissenoidea</taxon>
        <taxon>Dreissenidae</taxon>
        <taxon>Dreissena</taxon>
    </lineage>
</organism>
<feature type="compositionally biased region" description="Acidic residues" evidence="1">
    <location>
        <begin position="33"/>
        <end position="46"/>
    </location>
</feature>
<dbReference type="Proteomes" id="UP000828390">
    <property type="component" value="Unassembled WGS sequence"/>
</dbReference>